<evidence type="ECO:0000313" key="7">
    <source>
        <dbReference type="Proteomes" id="UP000295411"/>
    </source>
</evidence>
<gene>
    <name evidence="6" type="ORF">E2F48_02850</name>
</gene>
<evidence type="ECO:0000256" key="3">
    <source>
        <dbReference type="ARBA" id="ARBA00023015"/>
    </source>
</evidence>
<dbReference type="GO" id="GO:0003723">
    <property type="term" value="F:RNA binding"/>
    <property type="evidence" value="ECO:0007669"/>
    <property type="project" value="InterPro"/>
</dbReference>
<dbReference type="SMART" id="SM00065">
    <property type="entry name" value="GAF"/>
    <property type="match status" value="1"/>
</dbReference>
<evidence type="ECO:0000313" key="6">
    <source>
        <dbReference type="EMBL" id="TDK28054.1"/>
    </source>
</evidence>
<dbReference type="InterPro" id="IPR012074">
    <property type="entry name" value="GAF_ANTAR"/>
</dbReference>
<dbReference type="SUPFAM" id="SSF55781">
    <property type="entry name" value="GAF domain-like"/>
    <property type="match status" value="1"/>
</dbReference>
<feature type="domain" description="ANTAR" evidence="5">
    <location>
        <begin position="172"/>
        <end position="233"/>
    </location>
</feature>
<dbReference type="GO" id="GO:0016301">
    <property type="term" value="F:kinase activity"/>
    <property type="evidence" value="ECO:0007669"/>
    <property type="project" value="UniProtKB-KW"/>
</dbReference>
<dbReference type="RefSeq" id="WP_133402466.1">
    <property type="nucleotide sequence ID" value="NZ_SMTK01000001.1"/>
</dbReference>
<dbReference type="PIRSF" id="PIRSF036625">
    <property type="entry name" value="GAF_ANTAR"/>
    <property type="match status" value="1"/>
</dbReference>
<proteinExistence type="predicted"/>
<dbReference type="InterPro" id="IPR036388">
    <property type="entry name" value="WH-like_DNA-bd_sf"/>
</dbReference>
<dbReference type="OrthoDB" id="3820533at2"/>
<keyword evidence="3" id="KW-0805">Transcription regulation</keyword>
<dbReference type="Pfam" id="PF13185">
    <property type="entry name" value="GAF_2"/>
    <property type="match status" value="1"/>
</dbReference>
<sequence>MAEDVGDPSTQRVGTLLQDMVLDSTDVEEFLTELVKLAAATFEGRHGEMLCGVTLLRPKRAGTVASSSEHARNMDEIQYNFEDGPCLRAAREEKLVHVPDITQDSRFPEYRDAIAEHGIRSILGVPILLDGDANAGLNLYSDHVDAFDDDAIAAAETFADEASKALRLAVRIARLTESANDLKAAMESRTTIDLAVGIIMGQNRCGQDEAFGILQSASNTRNMKLRDVATAIVASTGKSTPKTHFEV</sequence>
<accession>A0A4V3AMT8</accession>
<dbReference type="InterPro" id="IPR003018">
    <property type="entry name" value="GAF"/>
</dbReference>
<dbReference type="EMBL" id="SMTK01000001">
    <property type="protein sequence ID" value="TDK28054.1"/>
    <property type="molecule type" value="Genomic_DNA"/>
</dbReference>
<keyword evidence="7" id="KW-1185">Reference proteome</keyword>
<protein>
    <submittedName>
        <fullName evidence="6">ANTAR domain-containing protein</fullName>
    </submittedName>
</protein>
<comment type="caution">
    <text evidence="6">The sequence shown here is derived from an EMBL/GenBank/DDBJ whole genome shotgun (WGS) entry which is preliminary data.</text>
</comment>
<evidence type="ECO:0000256" key="4">
    <source>
        <dbReference type="ARBA" id="ARBA00023163"/>
    </source>
</evidence>
<dbReference type="Proteomes" id="UP000295411">
    <property type="component" value="Unassembled WGS sequence"/>
</dbReference>
<dbReference type="PROSITE" id="PS50921">
    <property type="entry name" value="ANTAR"/>
    <property type="match status" value="1"/>
</dbReference>
<dbReference type="InterPro" id="IPR029016">
    <property type="entry name" value="GAF-like_dom_sf"/>
</dbReference>
<keyword evidence="4" id="KW-0804">Transcription</keyword>
<keyword evidence="1" id="KW-0808">Transferase</keyword>
<dbReference type="Gene3D" id="3.30.450.40">
    <property type="match status" value="1"/>
</dbReference>
<dbReference type="SMART" id="SM01012">
    <property type="entry name" value="ANTAR"/>
    <property type="match status" value="1"/>
</dbReference>
<reference evidence="6 7" key="1">
    <citation type="submission" date="2019-03" db="EMBL/GenBank/DDBJ databases">
        <title>Arthrobacter sp. nov., an bacterium isolated from biocrust in Mu Us Desert.</title>
        <authorList>
            <person name="Lixiong L."/>
        </authorList>
    </citation>
    <scope>NUCLEOTIDE SEQUENCE [LARGE SCALE GENOMIC DNA]</scope>
    <source>
        <strain evidence="6 7">SLN-3</strain>
    </source>
</reference>
<evidence type="ECO:0000256" key="1">
    <source>
        <dbReference type="ARBA" id="ARBA00022679"/>
    </source>
</evidence>
<evidence type="ECO:0000259" key="5">
    <source>
        <dbReference type="PROSITE" id="PS50921"/>
    </source>
</evidence>
<keyword evidence="2" id="KW-0418">Kinase</keyword>
<dbReference type="AlphaFoldDB" id="A0A4V3AMT8"/>
<evidence type="ECO:0000256" key="2">
    <source>
        <dbReference type="ARBA" id="ARBA00022777"/>
    </source>
</evidence>
<dbReference type="Pfam" id="PF03861">
    <property type="entry name" value="ANTAR"/>
    <property type="match status" value="1"/>
</dbReference>
<name>A0A4V3AMT8_9MICC</name>
<dbReference type="InterPro" id="IPR011006">
    <property type="entry name" value="CheY-like_superfamily"/>
</dbReference>
<dbReference type="InterPro" id="IPR005561">
    <property type="entry name" value="ANTAR"/>
</dbReference>
<dbReference type="SUPFAM" id="SSF52172">
    <property type="entry name" value="CheY-like"/>
    <property type="match status" value="1"/>
</dbReference>
<dbReference type="Gene3D" id="1.10.10.10">
    <property type="entry name" value="Winged helix-like DNA-binding domain superfamily/Winged helix DNA-binding domain"/>
    <property type="match status" value="1"/>
</dbReference>
<organism evidence="6 7">
    <name type="scientific">Arthrobacter crusticola</name>
    <dbReference type="NCBI Taxonomy" id="2547960"/>
    <lineage>
        <taxon>Bacteria</taxon>
        <taxon>Bacillati</taxon>
        <taxon>Actinomycetota</taxon>
        <taxon>Actinomycetes</taxon>
        <taxon>Micrococcales</taxon>
        <taxon>Micrococcaceae</taxon>
        <taxon>Arthrobacter</taxon>
    </lineage>
</organism>